<feature type="region of interest" description="Disordered" evidence="1">
    <location>
        <begin position="1"/>
        <end position="23"/>
    </location>
</feature>
<name>A0A1M2VWH6_TRAPU</name>
<dbReference type="EMBL" id="MNAD01000561">
    <property type="protein sequence ID" value="OJT11860.1"/>
    <property type="molecule type" value="Genomic_DNA"/>
</dbReference>
<dbReference type="AlphaFoldDB" id="A0A1M2VWH6"/>
<feature type="compositionally biased region" description="Basic residues" evidence="1">
    <location>
        <begin position="279"/>
        <end position="289"/>
    </location>
</feature>
<proteinExistence type="predicted"/>
<protein>
    <submittedName>
        <fullName evidence="2">Uncharacterized protein</fullName>
    </submittedName>
</protein>
<reference evidence="2 3" key="1">
    <citation type="submission" date="2016-10" db="EMBL/GenBank/DDBJ databases">
        <title>Genome sequence of the basidiomycete white-rot fungus Trametes pubescens.</title>
        <authorList>
            <person name="Makela M.R."/>
            <person name="Granchi Z."/>
            <person name="Peng M."/>
            <person name="De Vries R.P."/>
            <person name="Grigoriev I."/>
            <person name="Riley R."/>
            <person name="Hilden K."/>
        </authorList>
    </citation>
    <scope>NUCLEOTIDE SEQUENCE [LARGE SCALE GENOMIC DNA]</scope>
    <source>
        <strain evidence="2 3">FBCC735</strain>
    </source>
</reference>
<feature type="compositionally biased region" description="Polar residues" evidence="1">
    <location>
        <begin position="1"/>
        <end position="10"/>
    </location>
</feature>
<comment type="caution">
    <text evidence="2">The sequence shown here is derived from an EMBL/GenBank/DDBJ whole genome shotgun (WGS) entry which is preliminary data.</text>
</comment>
<evidence type="ECO:0000256" key="1">
    <source>
        <dbReference type="SAM" id="MobiDB-lite"/>
    </source>
</evidence>
<evidence type="ECO:0000313" key="2">
    <source>
        <dbReference type="EMBL" id="OJT11860.1"/>
    </source>
</evidence>
<accession>A0A1M2VWH6</accession>
<organism evidence="2 3">
    <name type="scientific">Trametes pubescens</name>
    <name type="common">White-rot fungus</name>
    <dbReference type="NCBI Taxonomy" id="154538"/>
    <lineage>
        <taxon>Eukaryota</taxon>
        <taxon>Fungi</taxon>
        <taxon>Dikarya</taxon>
        <taxon>Basidiomycota</taxon>
        <taxon>Agaricomycotina</taxon>
        <taxon>Agaricomycetes</taxon>
        <taxon>Polyporales</taxon>
        <taxon>Polyporaceae</taxon>
        <taxon>Trametes</taxon>
    </lineage>
</organism>
<feature type="compositionally biased region" description="Acidic residues" evidence="1">
    <location>
        <begin position="312"/>
        <end position="321"/>
    </location>
</feature>
<feature type="region of interest" description="Disordered" evidence="1">
    <location>
        <begin position="132"/>
        <end position="152"/>
    </location>
</feature>
<dbReference type="OrthoDB" id="10397240at2759"/>
<feature type="compositionally biased region" description="Basic and acidic residues" evidence="1">
    <location>
        <begin position="224"/>
        <end position="233"/>
    </location>
</feature>
<feature type="region of interest" description="Disordered" evidence="1">
    <location>
        <begin position="186"/>
        <end position="385"/>
    </location>
</feature>
<sequence length="385" mass="42702">MSQRCETTQGGPAPFGPREQAGISRTCTALPTTTREYTAPPATCNNEREAMPWEKFHDVLHEPVYYSLMYPKTLPLTQKIYLQRMGQGPLRDVVMAASDTTLAQEQQQPFVPPDILGRQFFAELTAASDLDVEHTTRGRKRPLSPPATKREGMLLRDIGLNAEPAPFPGPLGHVVKDTQWTKPQADDIVQPGTATNWSRRPLPPIGAEVRPSRSRSRSPNIPRESFRGPRYDPRSSSGPLEHIKNTQWTTWKDDVVQAGSRANKGGRPLPPIGAEVRPARSRSRSRSPRIPRGSFHVPRCDPELSPTHSPSDDEDDDEDEPPGGYEPRPTTLDIAERGEWLRTPLGHPAKYGAMPGTGYTPRPRESALPPACGYYGRTNSWGSEV</sequence>
<gene>
    <name evidence="2" type="ORF">TRAPUB_11579</name>
</gene>
<evidence type="ECO:0000313" key="3">
    <source>
        <dbReference type="Proteomes" id="UP000184267"/>
    </source>
</evidence>
<dbReference type="OMA" id="PRYDPRS"/>
<dbReference type="Proteomes" id="UP000184267">
    <property type="component" value="Unassembled WGS sequence"/>
</dbReference>
<keyword evidence="3" id="KW-1185">Reference proteome</keyword>